<dbReference type="SUPFAM" id="SSF52047">
    <property type="entry name" value="RNI-like"/>
    <property type="match status" value="1"/>
</dbReference>
<feature type="region of interest" description="Disordered" evidence="1">
    <location>
        <begin position="1"/>
        <end position="83"/>
    </location>
</feature>
<sequence>MPPKKLSISRIRADSRVRSDDPDLNRSSSRRTNASASSSRPSQRFRPTSSFASSSSSPSARGARSNATIAKRSRRPPQPKTSARILHVLDDDIEETRVQNLFAPDSRTQRQNVSYRPLTLTQQARRDGAAFRIPSLGSMCCSVIASCFDALLPSREQFDAATIPSTSSGKIIRNSHTSKKSSATRKRSRARAFGAAPDSDEDQQDYIPSDDDISAPKTSSRSTRSRRDTSEIKSTSNTASGSSQLLAGWTTSELHYLTRKTSEQLKRLSPAASFLLFKALVEQSPQYLTKYVVSTYFLPPILNPSSNGAVNTAARTHVWLPASIPLLSHDKSAASNLVSHLTSALSSARKHHPSVLSQATAEEMPLAALPSRLVLAQPASFALRSLQLHGLTRLQDASIARFFEAALPSATASSSASNDTILRLETVSLRGCIAVSDRTVSAMCRSTGSTLRYLNLDFTDVSADSVTMIMMLVPNLETLKLGYNDNLSDKTLQVALQAPYSGSLPFSKLANLRLRQCSQVGDVGVACFLKYAYKTLEVLDISGTSVGGTHPHNSDFNILLMSFFPSGLPGLSLSEPKGRIDLSPTNLPLRKLNLLDTNLDYDSLIKIVDRAPNMDTLLLRQMPSRTTYDGMIHLLEKLTSLSQAANWLSRPWKRLHLRILDVGDEFADLFPRLLAIFPRLHVESLKSSQSQTSFFYDVPDRLEPSTAIVQHLKLPDARLSEHAWQFLPLITSLHTLDLSNTAVPGTFDASEVTSFPSINDDIG</sequence>
<dbReference type="InterPro" id="IPR006553">
    <property type="entry name" value="Leu-rich_rpt_Cys-con_subtyp"/>
</dbReference>
<dbReference type="AlphaFoldDB" id="A0A5C3E2N6"/>
<dbReference type="OrthoDB" id="550575at2759"/>
<feature type="compositionally biased region" description="Polar residues" evidence="1">
    <location>
        <begin position="232"/>
        <end position="242"/>
    </location>
</feature>
<evidence type="ECO:0000313" key="3">
    <source>
        <dbReference type="Proteomes" id="UP000324022"/>
    </source>
</evidence>
<organism evidence="2 3">
    <name type="scientific">Ustilago trichophora</name>
    <dbReference type="NCBI Taxonomy" id="86804"/>
    <lineage>
        <taxon>Eukaryota</taxon>
        <taxon>Fungi</taxon>
        <taxon>Dikarya</taxon>
        <taxon>Basidiomycota</taxon>
        <taxon>Ustilaginomycotina</taxon>
        <taxon>Ustilaginomycetes</taxon>
        <taxon>Ustilaginales</taxon>
        <taxon>Ustilaginaceae</taxon>
        <taxon>Ustilago</taxon>
    </lineage>
</organism>
<keyword evidence="3" id="KW-1185">Reference proteome</keyword>
<accession>A0A5C3E2N6</accession>
<feature type="compositionally biased region" description="Low complexity" evidence="1">
    <location>
        <begin position="25"/>
        <end position="67"/>
    </location>
</feature>
<feature type="compositionally biased region" description="Basic residues" evidence="1">
    <location>
        <begin position="176"/>
        <end position="190"/>
    </location>
</feature>
<dbReference type="SMART" id="SM00367">
    <property type="entry name" value="LRR_CC"/>
    <property type="match status" value="3"/>
</dbReference>
<proteinExistence type="predicted"/>
<dbReference type="Gene3D" id="3.80.10.10">
    <property type="entry name" value="Ribonuclease Inhibitor"/>
    <property type="match status" value="1"/>
</dbReference>
<evidence type="ECO:0000256" key="1">
    <source>
        <dbReference type="SAM" id="MobiDB-lite"/>
    </source>
</evidence>
<dbReference type="Proteomes" id="UP000324022">
    <property type="component" value="Unassembled WGS sequence"/>
</dbReference>
<dbReference type="EMBL" id="OOIN01000007">
    <property type="protein sequence ID" value="SPO24340.1"/>
    <property type="molecule type" value="Genomic_DNA"/>
</dbReference>
<feature type="compositionally biased region" description="Acidic residues" evidence="1">
    <location>
        <begin position="198"/>
        <end position="213"/>
    </location>
</feature>
<gene>
    <name evidence="2" type="ORF">UTRI_03608</name>
</gene>
<dbReference type="InterPro" id="IPR032675">
    <property type="entry name" value="LRR_dom_sf"/>
</dbReference>
<name>A0A5C3E2N6_9BASI</name>
<protein>
    <submittedName>
        <fullName evidence="2">Uncharacterized protein</fullName>
    </submittedName>
</protein>
<feature type="region of interest" description="Disordered" evidence="1">
    <location>
        <begin position="166"/>
        <end position="242"/>
    </location>
</feature>
<feature type="compositionally biased region" description="Basic and acidic residues" evidence="1">
    <location>
        <begin position="11"/>
        <end position="24"/>
    </location>
</feature>
<evidence type="ECO:0000313" key="2">
    <source>
        <dbReference type="EMBL" id="SPO24340.1"/>
    </source>
</evidence>
<reference evidence="2 3" key="1">
    <citation type="submission" date="2018-03" db="EMBL/GenBank/DDBJ databases">
        <authorList>
            <person name="Guldener U."/>
        </authorList>
    </citation>
    <scope>NUCLEOTIDE SEQUENCE [LARGE SCALE GENOMIC DNA]</scope>
    <source>
        <strain evidence="2 3">NBRC100155</strain>
    </source>
</reference>